<keyword evidence="2" id="KW-1185">Reference proteome</keyword>
<reference evidence="2" key="1">
    <citation type="journal article" date="2022" name="Mol. Ecol. Resour.">
        <title>The genomes of chicory, endive, great burdock and yacon provide insights into Asteraceae palaeo-polyploidization history and plant inulin production.</title>
        <authorList>
            <person name="Fan W."/>
            <person name="Wang S."/>
            <person name="Wang H."/>
            <person name="Wang A."/>
            <person name="Jiang F."/>
            <person name="Liu H."/>
            <person name="Zhao H."/>
            <person name="Xu D."/>
            <person name="Zhang Y."/>
        </authorList>
    </citation>
    <scope>NUCLEOTIDE SEQUENCE [LARGE SCALE GENOMIC DNA]</scope>
    <source>
        <strain evidence="2">cv. Yunnan</strain>
    </source>
</reference>
<reference evidence="1 2" key="2">
    <citation type="journal article" date="2022" name="Mol. Ecol. Resour.">
        <title>The genomes of chicory, endive, great burdock and yacon provide insights into Asteraceae paleo-polyploidization history and plant inulin production.</title>
        <authorList>
            <person name="Fan W."/>
            <person name="Wang S."/>
            <person name="Wang H."/>
            <person name="Wang A."/>
            <person name="Jiang F."/>
            <person name="Liu H."/>
            <person name="Zhao H."/>
            <person name="Xu D."/>
            <person name="Zhang Y."/>
        </authorList>
    </citation>
    <scope>NUCLEOTIDE SEQUENCE [LARGE SCALE GENOMIC DNA]</scope>
    <source>
        <strain evidence="2">cv. Yunnan</strain>
        <tissue evidence="1">Leaves</tissue>
    </source>
</reference>
<dbReference type="EMBL" id="CM042019">
    <property type="protein sequence ID" value="KAI3825666.1"/>
    <property type="molecule type" value="Genomic_DNA"/>
</dbReference>
<evidence type="ECO:0000313" key="1">
    <source>
        <dbReference type="EMBL" id="KAI3825666.1"/>
    </source>
</evidence>
<gene>
    <name evidence="1" type="ORF">L1987_07207</name>
</gene>
<organism evidence="1 2">
    <name type="scientific">Smallanthus sonchifolius</name>
    <dbReference type="NCBI Taxonomy" id="185202"/>
    <lineage>
        <taxon>Eukaryota</taxon>
        <taxon>Viridiplantae</taxon>
        <taxon>Streptophyta</taxon>
        <taxon>Embryophyta</taxon>
        <taxon>Tracheophyta</taxon>
        <taxon>Spermatophyta</taxon>
        <taxon>Magnoliopsida</taxon>
        <taxon>eudicotyledons</taxon>
        <taxon>Gunneridae</taxon>
        <taxon>Pentapetalae</taxon>
        <taxon>asterids</taxon>
        <taxon>campanulids</taxon>
        <taxon>Asterales</taxon>
        <taxon>Asteraceae</taxon>
        <taxon>Asteroideae</taxon>
        <taxon>Heliantheae alliance</taxon>
        <taxon>Millerieae</taxon>
        <taxon>Smallanthus</taxon>
    </lineage>
</organism>
<evidence type="ECO:0000313" key="2">
    <source>
        <dbReference type="Proteomes" id="UP001056120"/>
    </source>
</evidence>
<name>A0ACB9K044_9ASTR</name>
<dbReference type="Proteomes" id="UP001056120">
    <property type="component" value="Linkage Group LG02"/>
</dbReference>
<comment type="caution">
    <text evidence="1">The sequence shown here is derived from an EMBL/GenBank/DDBJ whole genome shotgun (WGS) entry which is preliminary data.</text>
</comment>
<sequence length="71" mass="7913">MWTILSGSDARRLDDDVANDGGDDHEVGEEDEGENSHGGGEGDGREFEAEARWPEEGVWEDVEEIEEWIHG</sequence>
<proteinExistence type="predicted"/>
<protein>
    <submittedName>
        <fullName evidence="1">Uncharacterized protein</fullName>
    </submittedName>
</protein>
<accession>A0ACB9K044</accession>